<comment type="caution">
    <text evidence="9">The sequence shown here is derived from an EMBL/GenBank/DDBJ whole genome shotgun (WGS) entry which is preliminary data.</text>
</comment>
<organism evidence="9 10">
    <name type="scientific">Segatella baroniae F0067</name>
    <dbReference type="NCBI Taxonomy" id="1115809"/>
    <lineage>
        <taxon>Bacteria</taxon>
        <taxon>Pseudomonadati</taxon>
        <taxon>Bacteroidota</taxon>
        <taxon>Bacteroidia</taxon>
        <taxon>Bacteroidales</taxon>
        <taxon>Prevotellaceae</taxon>
        <taxon>Segatella</taxon>
    </lineage>
</organism>
<feature type="domain" description="TonB-dependent receptor plug" evidence="8">
    <location>
        <begin position="127"/>
        <end position="228"/>
    </location>
</feature>
<evidence type="ECO:0000259" key="8">
    <source>
        <dbReference type="Pfam" id="PF07715"/>
    </source>
</evidence>
<accession>U2PA36</accession>
<dbReference type="Proteomes" id="UP000016648">
    <property type="component" value="Unassembled WGS sequence"/>
</dbReference>
<name>U2PA36_9BACT</name>
<dbReference type="InterPro" id="IPR039426">
    <property type="entry name" value="TonB-dep_rcpt-like"/>
</dbReference>
<dbReference type="InterPro" id="IPR012910">
    <property type="entry name" value="Plug_dom"/>
</dbReference>
<keyword evidence="3 7" id="KW-1134">Transmembrane beta strand</keyword>
<keyword evidence="5 7" id="KW-0472">Membrane</keyword>
<dbReference type="InterPro" id="IPR023997">
    <property type="entry name" value="TonB-dep_OMP_SusC/RagA_CS"/>
</dbReference>
<dbReference type="EMBL" id="AWEY01000003">
    <property type="protein sequence ID" value="ERK40549.1"/>
    <property type="molecule type" value="Genomic_DNA"/>
</dbReference>
<evidence type="ECO:0000256" key="4">
    <source>
        <dbReference type="ARBA" id="ARBA00022692"/>
    </source>
</evidence>
<dbReference type="NCBIfam" id="TIGR04056">
    <property type="entry name" value="OMP_RagA_SusC"/>
    <property type="match status" value="1"/>
</dbReference>
<reference evidence="9 10" key="1">
    <citation type="submission" date="2013-08" db="EMBL/GenBank/DDBJ databases">
        <authorList>
            <person name="Durkin A.S."/>
            <person name="Haft D.R."/>
            <person name="McCorrison J."/>
            <person name="Torralba M."/>
            <person name="Gillis M."/>
            <person name="Haft D.H."/>
            <person name="Methe B."/>
            <person name="Sutton G."/>
            <person name="Nelson K.E."/>
        </authorList>
    </citation>
    <scope>NUCLEOTIDE SEQUENCE [LARGE SCALE GENOMIC DNA]</scope>
    <source>
        <strain evidence="9 10">F0067</strain>
    </source>
</reference>
<keyword evidence="2 7" id="KW-0813">Transport</keyword>
<protein>
    <submittedName>
        <fullName evidence="9">TonB-linked outer membrane protein, SusC/RagA family</fullName>
    </submittedName>
</protein>
<evidence type="ECO:0000256" key="5">
    <source>
        <dbReference type="ARBA" id="ARBA00023136"/>
    </source>
</evidence>
<evidence type="ECO:0000313" key="10">
    <source>
        <dbReference type="Proteomes" id="UP000016648"/>
    </source>
</evidence>
<dbReference type="GO" id="GO:0009279">
    <property type="term" value="C:cell outer membrane"/>
    <property type="evidence" value="ECO:0007669"/>
    <property type="project" value="UniProtKB-SubCell"/>
</dbReference>
<keyword evidence="4 7" id="KW-0812">Transmembrane</keyword>
<dbReference type="Pfam" id="PF07715">
    <property type="entry name" value="Plug"/>
    <property type="match status" value="1"/>
</dbReference>
<dbReference type="SUPFAM" id="SSF49464">
    <property type="entry name" value="Carboxypeptidase regulatory domain-like"/>
    <property type="match status" value="1"/>
</dbReference>
<evidence type="ECO:0000256" key="2">
    <source>
        <dbReference type="ARBA" id="ARBA00022448"/>
    </source>
</evidence>
<evidence type="ECO:0000256" key="3">
    <source>
        <dbReference type="ARBA" id="ARBA00022452"/>
    </source>
</evidence>
<dbReference type="Gene3D" id="2.60.40.1120">
    <property type="entry name" value="Carboxypeptidase-like, regulatory domain"/>
    <property type="match status" value="1"/>
</dbReference>
<dbReference type="Gene3D" id="2.40.170.20">
    <property type="entry name" value="TonB-dependent receptor, beta-barrel domain"/>
    <property type="match status" value="1"/>
</dbReference>
<evidence type="ECO:0000313" key="9">
    <source>
        <dbReference type="EMBL" id="ERK40549.1"/>
    </source>
</evidence>
<dbReference type="SUPFAM" id="SSF56935">
    <property type="entry name" value="Porins"/>
    <property type="match status" value="1"/>
</dbReference>
<dbReference type="Gene3D" id="2.170.130.10">
    <property type="entry name" value="TonB-dependent receptor, plug domain"/>
    <property type="match status" value="1"/>
</dbReference>
<sequence>MSMMNFSLSTGNSVFPKTLTLTLALLFALVLGAAAQTVRGVVKDAAGTSLPGVTVLRNGDVKNGVITDLDGNYSIQANSADYLTFSYVGMKTQRVRVGNRRTINVTLADESSTLNDVVVVGYGTAKKQSLTGAVTALKGDELLKAPSTNVANMLGGRMAGLTSVQTSGEPGNDFAALRIRGSQYGALYIVDGVARSMNDIDPNDIESISVLKDGAAAAVYGLNAAGGVVIITTKKGRQGKTRVSYDGQYGISVNANFPTFMNGPEYADYYNMADLMDKLTGTTLKSRDQYTPVFTSQHIKAMLNDDPTDGWDNVDYIGKVFGTGHNQKHNVTLEGGSDDIHYFLSGGFMSQQGNIANFNYRRYNVRANIDTKVGRDWKVTFGAVGTVGRRQTPGYSSGGADDGSQSDEEEVGWLSIGHQAIMMHPFLPEKHKGLYTGTLPNNAGVSYSPLAAIYDSGYGRTHSFELNSNFSLRYDARWLRGLSFAFTGAYDYLSSQSKNLATPYKTYTMSMASDNFGTFILNDDPRNSAETLNHVSDGQYTTQKLTGQFRLEYARQFGRHNVDAMGLLEINDYKSSNFAGYVDHVPFPQIADLSYGQAITSSSPVSGVNNHTRTAGYVFRLKYDYANRYLAEFSGRYDGSYHFSGSGKRWGFFPSFSAAWRVSGEDFMEGARGWLDDLKVRGSLGLLGNDNVAAYSYLSTYAFATQRVFDGTAYSSMYTSGIANPALTWAKTRTTNIGLNATLWHGLLGLEFDWFYNLNYDLLASNSGGKAPSMGGYYPTYVNNNRYSNYGIDWTVSHRNRFTLGGKPFDYNASVNMTYAKSKWLRYQDDPNAQEWRKVVGTSVDAYSAWVAEGLYRSEEEITKSAWYGSRPNLGDIKFKDLNGDGVISEQDKARIGRSNRPQIMMGLSLGAQWNGFDFNALFTAGLKFDVSLLGTYYNGYDDNTVWSQTFKEGANSPLWLVQNSYSLDNPDGKYPRLTLGNVSHGGANGLASTFWMKKGDYLRFKDFQIGYTLPATWLNAAGIQKVRFFVEGSNLFTIDNLPTGVDPESPRVNNGYYPQQRTFLGGVNITF</sequence>
<comment type="similarity">
    <text evidence="7">Belongs to the TonB-dependent receptor family.</text>
</comment>
<dbReference type="InterPro" id="IPR036942">
    <property type="entry name" value="Beta-barrel_TonB_sf"/>
</dbReference>
<dbReference type="Pfam" id="PF13715">
    <property type="entry name" value="CarbopepD_reg_2"/>
    <property type="match status" value="1"/>
</dbReference>
<dbReference type="PATRIC" id="fig|1115809.3.peg.18"/>
<gene>
    <name evidence="9" type="ORF">HMPREF9135_2332</name>
</gene>
<proteinExistence type="inferred from homology"/>
<dbReference type="InterPro" id="IPR008969">
    <property type="entry name" value="CarboxyPept-like_regulatory"/>
</dbReference>
<evidence type="ECO:0000256" key="1">
    <source>
        <dbReference type="ARBA" id="ARBA00004571"/>
    </source>
</evidence>
<dbReference type="InterPro" id="IPR037066">
    <property type="entry name" value="Plug_dom_sf"/>
</dbReference>
<evidence type="ECO:0000256" key="6">
    <source>
        <dbReference type="ARBA" id="ARBA00023237"/>
    </source>
</evidence>
<comment type="subcellular location">
    <subcellularLocation>
        <location evidence="1 7">Cell outer membrane</location>
        <topology evidence="1 7">Multi-pass membrane protein</topology>
    </subcellularLocation>
</comment>
<dbReference type="InterPro" id="IPR023996">
    <property type="entry name" value="TonB-dep_OMP_SusC/RagA"/>
</dbReference>
<dbReference type="FunFam" id="2.170.130.10:FF:000003">
    <property type="entry name" value="SusC/RagA family TonB-linked outer membrane protein"/>
    <property type="match status" value="1"/>
</dbReference>
<evidence type="ECO:0000256" key="7">
    <source>
        <dbReference type="PROSITE-ProRule" id="PRU01360"/>
    </source>
</evidence>
<keyword evidence="6 7" id="KW-0998">Cell outer membrane</keyword>
<dbReference type="AlphaFoldDB" id="U2PA36"/>
<dbReference type="NCBIfam" id="TIGR04057">
    <property type="entry name" value="SusC_RagA_signa"/>
    <property type="match status" value="1"/>
</dbReference>
<keyword evidence="10" id="KW-1185">Reference proteome</keyword>
<dbReference type="PROSITE" id="PS52016">
    <property type="entry name" value="TONB_DEPENDENT_REC_3"/>
    <property type="match status" value="1"/>
</dbReference>